<proteinExistence type="predicted"/>
<reference evidence="1 2" key="1">
    <citation type="submission" date="2021-06" db="EMBL/GenBank/DDBJ databases">
        <authorList>
            <person name="Kallberg Y."/>
            <person name="Tangrot J."/>
            <person name="Rosling A."/>
        </authorList>
    </citation>
    <scope>NUCLEOTIDE SEQUENCE [LARGE SCALE GENOMIC DNA]</scope>
    <source>
        <strain evidence="1 2">120-4 pot B 10/14</strain>
    </source>
</reference>
<comment type="caution">
    <text evidence="1">The sequence shown here is derived from an EMBL/GenBank/DDBJ whole genome shotgun (WGS) entry which is preliminary data.</text>
</comment>
<keyword evidence="2" id="KW-1185">Reference proteome</keyword>
<dbReference type="EMBL" id="CAJVQB010123511">
    <property type="protein sequence ID" value="CAG8853388.1"/>
    <property type="molecule type" value="Genomic_DNA"/>
</dbReference>
<evidence type="ECO:0000313" key="1">
    <source>
        <dbReference type="EMBL" id="CAG8853388.1"/>
    </source>
</evidence>
<gene>
    <name evidence="1" type="ORF">GMARGA_LOCUS42209</name>
</gene>
<protein>
    <submittedName>
        <fullName evidence="1">14640_t:CDS:1</fullName>
    </submittedName>
</protein>
<sequence length="81" mass="9554">SEECIAITYASIIDTKKPEYKFDIISVFIWTPHCIITVFVNYTSKKTEEFIHFEADCIEYNLVTKSSNIKIEITILYDFQF</sequence>
<name>A0ABN7XDP2_GIGMA</name>
<accession>A0ABN7XDP2</accession>
<feature type="non-terminal residue" evidence="1">
    <location>
        <position position="1"/>
    </location>
</feature>
<feature type="non-terminal residue" evidence="1">
    <location>
        <position position="81"/>
    </location>
</feature>
<evidence type="ECO:0000313" key="2">
    <source>
        <dbReference type="Proteomes" id="UP000789901"/>
    </source>
</evidence>
<organism evidence="1 2">
    <name type="scientific">Gigaspora margarita</name>
    <dbReference type="NCBI Taxonomy" id="4874"/>
    <lineage>
        <taxon>Eukaryota</taxon>
        <taxon>Fungi</taxon>
        <taxon>Fungi incertae sedis</taxon>
        <taxon>Mucoromycota</taxon>
        <taxon>Glomeromycotina</taxon>
        <taxon>Glomeromycetes</taxon>
        <taxon>Diversisporales</taxon>
        <taxon>Gigasporaceae</taxon>
        <taxon>Gigaspora</taxon>
    </lineage>
</organism>
<dbReference type="Proteomes" id="UP000789901">
    <property type="component" value="Unassembled WGS sequence"/>
</dbReference>